<name>A0A835ZPJ6_9STRA</name>
<feature type="transmembrane region" description="Helical" evidence="1">
    <location>
        <begin position="147"/>
        <end position="174"/>
    </location>
</feature>
<dbReference type="PANTHER" id="PTHR11319:SF35">
    <property type="entry name" value="OUTER MEMBRANE PROTEIN PMPC-RELATED"/>
    <property type="match status" value="1"/>
</dbReference>
<dbReference type="EMBL" id="JAFCMP010000005">
    <property type="protein sequence ID" value="KAG5192498.1"/>
    <property type="molecule type" value="Genomic_DNA"/>
</dbReference>
<comment type="caution">
    <text evidence="2">The sequence shown here is derived from an EMBL/GenBank/DDBJ whole genome shotgun (WGS) entry which is preliminary data.</text>
</comment>
<dbReference type="AlphaFoldDB" id="A0A835ZPJ6"/>
<feature type="transmembrane region" description="Helical" evidence="1">
    <location>
        <begin position="310"/>
        <end position="334"/>
    </location>
</feature>
<keyword evidence="1" id="KW-1133">Transmembrane helix</keyword>
<feature type="non-terminal residue" evidence="2">
    <location>
        <position position="337"/>
    </location>
</feature>
<protein>
    <submittedName>
        <fullName evidence="2">Uncharacterized protein</fullName>
    </submittedName>
</protein>
<dbReference type="OrthoDB" id="5982776at2759"/>
<sequence>IVVQLLCGFVAITGLALPEAYEQFLDKLAFIADFTIMMGCIADLDFYDKLLATTLAPLMYIALVGCSWLAAQHCVRRARLDAGETAAQLADLDALRRHWTLFLGILFLNFGSVSSVVFRTFACEHFEELGEWYLRADYSIQCFANGYWWYAAYAFCAMLVYPIGIPALFAVLVWQKRKLRRCKANLLVPATQDSTGSPSRSDRLFEASGFLWEQYKTQAEYWKVFECARRLLLTGFIAFLLPGEAGQAAISMLLSFTLLLAFMIARPHRERQVHWQYLLGAVIIYLSTAAALLISLRLDYSNEPSSRRVVGWLLVALNVALITAAVFQTLVSVAKPG</sequence>
<proteinExistence type="predicted"/>
<keyword evidence="3" id="KW-1185">Reference proteome</keyword>
<keyword evidence="1" id="KW-0812">Transmembrane</keyword>
<feature type="transmembrane region" description="Helical" evidence="1">
    <location>
        <begin position="277"/>
        <end position="298"/>
    </location>
</feature>
<dbReference type="Proteomes" id="UP000664859">
    <property type="component" value="Unassembled WGS sequence"/>
</dbReference>
<feature type="transmembrane region" description="Helical" evidence="1">
    <location>
        <begin position="247"/>
        <end position="265"/>
    </location>
</feature>
<evidence type="ECO:0000313" key="3">
    <source>
        <dbReference type="Proteomes" id="UP000664859"/>
    </source>
</evidence>
<evidence type="ECO:0000256" key="1">
    <source>
        <dbReference type="SAM" id="Phobius"/>
    </source>
</evidence>
<feature type="non-terminal residue" evidence="2">
    <location>
        <position position="1"/>
    </location>
</feature>
<feature type="transmembrane region" description="Helical" evidence="1">
    <location>
        <begin position="50"/>
        <end position="71"/>
    </location>
</feature>
<organism evidence="2 3">
    <name type="scientific">Tribonema minus</name>
    <dbReference type="NCBI Taxonomy" id="303371"/>
    <lineage>
        <taxon>Eukaryota</taxon>
        <taxon>Sar</taxon>
        <taxon>Stramenopiles</taxon>
        <taxon>Ochrophyta</taxon>
        <taxon>PX clade</taxon>
        <taxon>Xanthophyceae</taxon>
        <taxon>Tribonematales</taxon>
        <taxon>Tribonemataceae</taxon>
        <taxon>Tribonema</taxon>
    </lineage>
</organism>
<feature type="transmembrane region" description="Helical" evidence="1">
    <location>
        <begin position="99"/>
        <end position="122"/>
    </location>
</feature>
<keyword evidence="1" id="KW-0472">Membrane</keyword>
<dbReference type="PANTHER" id="PTHR11319">
    <property type="entry name" value="G PROTEIN-COUPLED RECEPTOR-RELATED"/>
    <property type="match status" value="1"/>
</dbReference>
<accession>A0A835ZPJ6</accession>
<reference evidence="2" key="1">
    <citation type="submission" date="2021-02" db="EMBL/GenBank/DDBJ databases">
        <title>First Annotated Genome of the Yellow-green Alga Tribonema minus.</title>
        <authorList>
            <person name="Mahan K.M."/>
        </authorList>
    </citation>
    <scope>NUCLEOTIDE SEQUENCE</scope>
    <source>
        <strain evidence="2">UTEX B ZZ1240</strain>
    </source>
</reference>
<gene>
    <name evidence="2" type="ORF">JKP88DRAFT_151331</name>
</gene>
<evidence type="ECO:0000313" key="2">
    <source>
        <dbReference type="EMBL" id="KAG5192498.1"/>
    </source>
</evidence>